<evidence type="ECO:0000256" key="5">
    <source>
        <dbReference type="ARBA" id="ARBA00022547"/>
    </source>
</evidence>
<keyword evidence="10 13" id="KW-0472">Membrane</keyword>
<dbReference type="Pfam" id="PF00430">
    <property type="entry name" value="ATP-synt_B"/>
    <property type="match status" value="1"/>
</dbReference>
<keyword evidence="4" id="KW-0813">Transport</keyword>
<evidence type="ECO:0000256" key="4">
    <source>
        <dbReference type="ARBA" id="ARBA00022448"/>
    </source>
</evidence>
<evidence type="ECO:0000256" key="7">
    <source>
        <dbReference type="ARBA" id="ARBA00022781"/>
    </source>
</evidence>
<comment type="subcellular location">
    <subcellularLocation>
        <location evidence="2">Endomembrane system</location>
    </subcellularLocation>
    <subcellularLocation>
        <location evidence="1">Membrane</location>
        <topology evidence="1">Single-pass membrane protein</topology>
    </subcellularLocation>
</comment>
<dbReference type="EMBL" id="UOEQ01000269">
    <property type="protein sequence ID" value="VAW20363.1"/>
    <property type="molecule type" value="Genomic_DNA"/>
</dbReference>
<evidence type="ECO:0000256" key="1">
    <source>
        <dbReference type="ARBA" id="ARBA00004167"/>
    </source>
</evidence>
<evidence type="ECO:0000256" key="9">
    <source>
        <dbReference type="ARBA" id="ARBA00023065"/>
    </source>
</evidence>
<dbReference type="PANTHER" id="PTHR33445">
    <property type="entry name" value="ATP SYNTHASE SUBUNIT B', CHLOROPLASTIC"/>
    <property type="match status" value="1"/>
</dbReference>
<evidence type="ECO:0000256" key="6">
    <source>
        <dbReference type="ARBA" id="ARBA00022692"/>
    </source>
</evidence>
<dbReference type="InterPro" id="IPR050059">
    <property type="entry name" value="ATP_synthase_B_chain"/>
</dbReference>
<evidence type="ECO:0000256" key="12">
    <source>
        <dbReference type="SAM" id="Coils"/>
    </source>
</evidence>
<keyword evidence="9" id="KW-0406">Ion transport</keyword>
<dbReference type="EC" id="3.6.3.14" evidence="14"/>
<sequence length="212" mass="23232">MASDTLTDTDIVGENADDPTIIVENGEVVDTESKADTYAETQADPYGEEDSVFPPFDSTTFGAQLFWLALTFGILYIIMSKVALPRIGEILEVRRDRIEGDLAEAERLRQKTDQAIETYKEELTAARAKSHGIADETRNKIKSQMDEKRREVEADLAKQIASAEARILKTKTDALSNVDQIAAETAVALVGKLTGKVSIKTARVAVNAVVKE</sequence>
<evidence type="ECO:0000256" key="11">
    <source>
        <dbReference type="ARBA" id="ARBA00025198"/>
    </source>
</evidence>
<evidence type="ECO:0000313" key="14">
    <source>
        <dbReference type="EMBL" id="VAW20363.1"/>
    </source>
</evidence>
<comment type="function">
    <text evidence="11">F(1)F(0) ATP synthase produces ATP from ADP in the presence of a proton or sodium gradient. F-type ATPases consist of two structural domains, F(1) containing the extramembraneous catalytic core and F(0) containing the membrane proton channel, linked together by a central stalk and a peripheral stalk. During catalysis, ATP synthesis in the catalytic domain of F(1) is coupled via a rotary mechanism of the central stalk subunits to proton translocation.</text>
</comment>
<evidence type="ECO:0000256" key="2">
    <source>
        <dbReference type="ARBA" id="ARBA00004308"/>
    </source>
</evidence>
<dbReference type="GO" id="GO:0045259">
    <property type="term" value="C:proton-transporting ATP synthase complex"/>
    <property type="evidence" value="ECO:0007669"/>
    <property type="project" value="UniProtKB-KW"/>
</dbReference>
<keyword evidence="7" id="KW-0375">Hydrogen ion transport</keyword>
<gene>
    <name evidence="14" type="ORF">MNBD_ALPHA11-772</name>
</gene>
<keyword evidence="14" id="KW-0378">Hydrolase</keyword>
<dbReference type="GO" id="GO:0016787">
    <property type="term" value="F:hydrolase activity"/>
    <property type="evidence" value="ECO:0007669"/>
    <property type="project" value="UniProtKB-KW"/>
</dbReference>
<organism evidence="14">
    <name type="scientific">hydrothermal vent metagenome</name>
    <dbReference type="NCBI Taxonomy" id="652676"/>
    <lineage>
        <taxon>unclassified sequences</taxon>
        <taxon>metagenomes</taxon>
        <taxon>ecological metagenomes</taxon>
    </lineage>
</organism>
<keyword evidence="12" id="KW-0175">Coiled coil</keyword>
<evidence type="ECO:0000256" key="10">
    <source>
        <dbReference type="ARBA" id="ARBA00023136"/>
    </source>
</evidence>
<evidence type="ECO:0000256" key="8">
    <source>
        <dbReference type="ARBA" id="ARBA00022989"/>
    </source>
</evidence>
<dbReference type="GO" id="GO:0015986">
    <property type="term" value="P:proton motive force-driven ATP synthesis"/>
    <property type="evidence" value="ECO:0007669"/>
    <property type="project" value="InterPro"/>
</dbReference>
<name>A0A3B0TVW6_9ZZZZ</name>
<keyword evidence="8 13" id="KW-1133">Transmembrane helix</keyword>
<dbReference type="GO" id="GO:0012505">
    <property type="term" value="C:endomembrane system"/>
    <property type="evidence" value="ECO:0007669"/>
    <property type="project" value="UniProtKB-SubCell"/>
</dbReference>
<feature type="transmembrane region" description="Helical" evidence="13">
    <location>
        <begin position="65"/>
        <end position="84"/>
    </location>
</feature>
<dbReference type="NCBIfam" id="NF006612">
    <property type="entry name" value="PRK09174.1"/>
    <property type="match status" value="1"/>
</dbReference>
<accession>A0A3B0TVW6</accession>
<feature type="coiled-coil region" evidence="12">
    <location>
        <begin position="95"/>
        <end position="129"/>
    </location>
</feature>
<reference evidence="14" key="1">
    <citation type="submission" date="2018-06" db="EMBL/GenBank/DDBJ databases">
        <authorList>
            <person name="Zhirakovskaya E."/>
        </authorList>
    </citation>
    <scope>NUCLEOTIDE SEQUENCE</scope>
</reference>
<dbReference type="PANTHER" id="PTHR33445:SF1">
    <property type="entry name" value="ATP SYNTHASE SUBUNIT B"/>
    <property type="match status" value="1"/>
</dbReference>
<dbReference type="CDD" id="cd06503">
    <property type="entry name" value="ATP-synt_Fo_b"/>
    <property type="match status" value="1"/>
</dbReference>
<comment type="similarity">
    <text evidence="3">Belongs to the ATPase B chain family.</text>
</comment>
<evidence type="ECO:0000256" key="13">
    <source>
        <dbReference type="SAM" id="Phobius"/>
    </source>
</evidence>
<dbReference type="HAMAP" id="MF_01398">
    <property type="entry name" value="ATP_synth_b_bprime"/>
    <property type="match status" value="1"/>
</dbReference>
<evidence type="ECO:0000256" key="3">
    <source>
        <dbReference type="ARBA" id="ARBA00005513"/>
    </source>
</evidence>
<dbReference type="GO" id="GO:0046961">
    <property type="term" value="F:proton-transporting ATPase activity, rotational mechanism"/>
    <property type="evidence" value="ECO:0007669"/>
    <property type="project" value="TreeGrafter"/>
</dbReference>
<keyword evidence="6 13" id="KW-0812">Transmembrane</keyword>
<protein>
    <submittedName>
        <fullName evidence="14">ATP synthase F0 sector subunit b</fullName>
        <ecNumber evidence="14">3.6.3.14</ecNumber>
    </submittedName>
</protein>
<proteinExistence type="inferred from homology"/>
<keyword evidence="5" id="KW-0138">CF(0)</keyword>
<dbReference type="AlphaFoldDB" id="A0A3B0TVW6"/>
<dbReference type="InterPro" id="IPR002146">
    <property type="entry name" value="ATP_synth_b/b'su_bac/chlpt"/>
</dbReference>